<dbReference type="PANTHER" id="PTHR22762:SF120">
    <property type="entry name" value="HETEROGLYCAN GLUCOSIDASE 1"/>
    <property type="match status" value="1"/>
</dbReference>
<dbReference type="SUPFAM" id="SSF51011">
    <property type="entry name" value="Glycosyl hydrolase domain"/>
    <property type="match status" value="1"/>
</dbReference>
<dbReference type="InterPro" id="IPR025887">
    <property type="entry name" value="Glyco_hydro_31_N_dom"/>
</dbReference>
<dbReference type="GO" id="GO:0030246">
    <property type="term" value="F:carbohydrate binding"/>
    <property type="evidence" value="ECO:0007669"/>
    <property type="project" value="InterPro"/>
</dbReference>
<keyword evidence="2 4" id="KW-0378">Hydrolase</keyword>
<dbReference type="PROSITE" id="PS00129">
    <property type="entry name" value="GLYCOSYL_HYDROL_F31_1"/>
    <property type="match status" value="1"/>
</dbReference>
<dbReference type="Gene3D" id="3.20.20.80">
    <property type="entry name" value="Glycosidases"/>
    <property type="match status" value="1"/>
</dbReference>
<comment type="caution">
    <text evidence="8">The sequence shown here is derived from an EMBL/GenBank/DDBJ whole genome shotgun (WGS) entry which is preliminary data.</text>
</comment>
<dbReference type="InterPro" id="IPR017853">
    <property type="entry name" value="GH"/>
</dbReference>
<dbReference type="SUPFAM" id="SSF51445">
    <property type="entry name" value="(Trans)glycosidases"/>
    <property type="match status" value="1"/>
</dbReference>
<sequence>MIQKYRFGTPFPTESVVKELEITAGTLPYLTVSEGDSLSFSYRMDADDAVYGLGQNVRGINKRGWLYRSKNCDEPSHTEEKNSLYATHNFLIVSGKHRTFGLFLDYSGIVSFDVGYTHLDTLVITPEDGNLDLYLIEEDSLLAIVKSFRGLIGKSYIPPKWAFGLSQSRWGYASEQDVREVARRYHENHLPLDSICLDIDYMERYKDFTVNQETFPDLPKLADDLKKEGIRLVPIIDAGVKIEEGYDVYEEGVREGYFCKRADGSNFVAGVWPGRVHFPDFLQPKARKWFGEKYQRLIDQGIEGFWNDMNEPSIFYSEEHLNEVFDEIDELKKQELDIDSFFHFQSIVSGINNNESDYRRFYHNVNGKMVRHDAIHNLYGYNMTRAAGESFLTRYPDKRLLIYSRSSCIGMHRYAGIWCGDNNSWWSHILLALQMMPSLNMVGILFCGSDIGGFLMNTTEDLSLRWHALGVFTPLMRNHSSRGTREQEPYQFDNIEMFRRVISVRYALLPYLYSEFMKAARNDGMYAMPLSFIYPEDPLACDVEDQMMIGESIMIAPVYRQNAAGRAVYLPERMKLYRFRGAESVTSEILEAGMHYLPVALDEVIFFVRPNHLVPCCKGADCVADLDESTLSLLGFVETEASYTLYHDDGFSREYDNPANFTTLTLSADGTKTASDDRITLL</sequence>
<evidence type="ECO:0000313" key="9">
    <source>
        <dbReference type="Proteomes" id="UP000651482"/>
    </source>
</evidence>
<gene>
    <name evidence="8" type="ORF">IAG03_04240</name>
</gene>
<keyword evidence="9" id="KW-1185">Reference proteome</keyword>
<dbReference type="InterPro" id="IPR011013">
    <property type="entry name" value="Gal_mutarotase_sf_dom"/>
</dbReference>
<dbReference type="CDD" id="cd14752">
    <property type="entry name" value="GH31_N"/>
    <property type="match status" value="1"/>
</dbReference>
<dbReference type="GO" id="GO:0005975">
    <property type="term" value="P:carbohydrate metabolic process"/>
    <property type="evidence" value="ECO:0007669"/>
    <property type="project" value="InterPro"/>
</dbReference>
<proteinExistence type="inferred from homology"/>
<dbReference type="AlphaFoldDB" id="A0A926HMK1"/>
<evidence type="ECO:0000256" key="4">
    <source>
        <dbReference type="RuleBase" id="RU361185"/>
    </source>
</evidence>
<dbReference type="InterPro" id="IPR048395">
    <property type="entry name" value="Glyco_hydro_31_C"/>
</dbReference>
<protein>
    <submittedName>
        <fullName evidence="8">Alpha-glucosidase</fullName>
    </submittedName>
</protein>
<dbReference type="Proteomes" id="UP000651482">
    <property type="component" value="Unassembled WGS sequence"/>
</dbReference>
<comment type="similarity">
    <text evidence="1 4">Belongs to the glycosyl hydrolase 31 family.</text>
</comment>
<dbReference type="InterPro" id="IPR030458">
    <property type="entry name" value="Glyco_hydro_31_AS"/>
</dbReference>
<evidence type="ECO:0000256" key="2">
    <source>
        <dbReference type="ARBA" id="ARBA00022801"/>
    </source>
</evidence>
<accession>A0A926HMK1</accession>
<dbReference type="CDD" id="cd06604">
    <property type="entry name" value="GH31_glucosidase_II_MalA"/>
    <property type="match status" value="1"/>
</dbReference>
<evidence type="ECO:0000256" key="3">
    <source>
        <dbReference type="ARBA" id="ARBA00023295"/>
    </source>
</evidence>
<evidence type="ECO:0000259" key="5">
    <source>
        <dbReference type="Pfam" id="PF01055"/>
    </source>
</evidence>
<evidence type="ECO:0000313" key="8">
    <source>
        <dbReference type="EMBL" id="MBC8533222.1"/>
    </source>
</evidence>
<keyword evidence="3 4" id="KW-0326">Glycosidase</keyword>
<name>A0A926HMK1_9FIRM</name>
<dbReference type="GO" id="GO:0004553">
    <property type="term" value="F:hydrolase activity, hydrolyzing O-glycosyl compounds"/>
    <property type="evidence" value="ECO:0007669"/>
    <property type="project" value="InterPro"/>
</dbReference>
<evidence type="ECO:0000259" key="6">
    <source>
        <dbReference type="Pfam" id="PF13802"/>
    </source>
</evidence>
<dbReference type="Pfam" id="PF13802">
    <property type="entry name" value="Gal_mutarotas_2"/>
    <property type="match status" value="1"/>
</dbReference>
<organism evidence="8 9">
    <name type="scientific">Yeguia hominis</name>
    <dbReference type="NCBI Taxonomy" id="2763662"/>
    <lineage>
        <taxon>Bacteria</taxon>
        <taxon>Bacillati</taxon>
        <taxon>Bacillota</taxon>
        <taxon>Clostridia</taxon>
        <taxon>Eubacteriales</taxon>
        <taxon>Yeguiaceae</taxon>
        <taxon>Yeguia</taxon>
    </lineage>
</organism>
<dbReference type="PANTHER" id="PTHR22762">
    <property type="entry name" value="ALPHA-GLUCOSIDASE"/>
    <property type="match status" value="1"/>
</dbReference>
<evidence type="ECO:0000256" key="1">
    <source>
        <dbReference type="ARBA" id="ARBA00007806"/>
    </source>
</evidence>
<evidence type="ECO:0000259" key="7">
    <source>
        <dbReference type="Pfam" id="PF21365"/>
    </source>
</evidence>
<reference evidence="8" key="1">
    <citation type="submission" date="2020-08" db="EMBL/GenBank/DDBJ databases">
        <title>Genome public.</title>
        <authorList>
            <person name="Liu C."/>
            <person name="Sun Q."/>
        </authorList>
    </citation>
    <scope>NUCLEOTIDE SEQUENCE</scope>
    <source>
        <strain evidence="8">NSJ-40</strain>
    </source>
</reference>
<dbReference type="Pfam" id="PF01055">
    <property type="entry name" value="Glyco_hydro_31_2nd"/>
    <property type="match status" value="1"/>
</dbReference>
<dbReference type="Gene3D" id="2.60.40.1760">
    <property type="entry name" value="glycosyl hydrolase (family 31)"/>
    <property type="match status" value="1"/>
</dbReference>
<feature type="domain" description="Glycoside hydrolase family 31 TIM barrel" evidence="5">
    <location>
        <begin position="156"/>
        <end position="514"/>
    </location>
</feature>
<dbReference type="Pfam" id="PF21365">
    <property type="entry name" value="Glyco_hydro_31_3rd"/>
    <property type="match status" value="1"/>
</dbReference>
<dbReference type="SUPFAM" id="SSF74650">
    <property type="entry name" value="Galactose mutarotase-like"/>
    <property type="match status" value="1"/>
</dbReference>
<dbReference type="InterPro" id="IPR000322">
    <property type="entry name" value="Glyco_hydro_31_TIM"/>
</dbReference>
<feature type="domain" description="Glycoside hydrolase family 31 N-terminal" evidence="6">
    <location>
        <begin position="34"/>
        <end position="113"/>
    </location>
</feature>
<dbReference type="EMBL" id="JACRSN010000004">
    <property type="protein sequence ID" value="MBC8533222.1"/>
    <property type="molecule type" value="Genomic_DNA"/>
</dbReference>
<dbReference type="RefSeq" id="WP_249318569.1">
    <property type="nucleotide sequence ID" value="NZ_JACRSN010000004.1"/>
</dbReference>
<dbReference type="Gene3D" id="2.60.40.4040">
    <property type="match status" value="1"/>
</dbReference>
<feature type="domain" description="Glycosyl hydrolase family 31 C-terminal" evidence="7">
    <location>
        <begin position="527"/>
        <end position="612"/>
    </location>
</feature>